<dbReference type="EMBL" id="CAXLJM020000124">
    <property type="protein sequence ID" value="CAL8139268.1"/>
    <property type="molecule type" value="Genomic_DNA"/>
</dbReference>
<dbReference type="SUPFAM" id="SSF55797">
    <property type="entry name" value="PR-1-like"/>
    <property type="match status" value="1"/>
</dbReference>
<name>A0ABP1RYN8_9HEXA</name>
<evidence type="ECO:0000259" key="2">
    <source>
        <dbReference type="SMART" id="SM00198"/>
    </source>
</evidence>
<comment type="caution">
    <text evidence="3">The sequence shown here is derived from an EMBL/GenBank/DDBJ whole genome shotgun (WGS) entry which is preliminary data.</text>
</comment>
<reference evidence="3 4" key="1">
    <citation type="submission" date="2024-08" db="EMBL/GenBank/DDBJ databases">
        <authorList>
            <person name="Cucini C."/>
            <person name="Frati F."/>
        </authorList>
    </citation>
    <scope>NUCLEOTIDE SEQUENCE [LARGE SCALE GENOMIC DNA]</scope>
</reference>
<keyword evidence="4" id="KW-1185">Reference proteome</keyword>
<accession>A0ABP1RYN8</accession>
<feature type="signal peptide" evidence="1">
    <location>
        <begin position="1"/>
        <end position="20"/>
    </location>
</feature>
<feature type="domain" description="SCP" evidence="2">
    <location>
        <begin position="23"/>
        <end position="168"/>
    </location>
</feature>
<dbReference type="Gene3D" id="3.40.33.10">
    <property type="entry name" value="CAP"/>
    <property type="match status" value="1"/>
</dbReference>
<evidence type="ECO:0000256" key="1">
    <source>
        <dbReference type="SAM" id="SignalP"/>
    </source>
</evidence>
<keyword evidence="1" id="KW-0732">Signal</keyword>
<dbReference type="SMART" id="SM00198">
    <property type="entry name" value="SCP"/>
    <property type="match status" value="1"/>
</dbReference>
<dbReference type="InterPro" id="IPR001283">
    <property type="entry name" value="CRISP-related"/>
</dbReference>
<dbReference type="InterPro" id="IPR035940">
    <property type="entry name" value="CAP_sf"/>
</dbReference>
<dbReference type="InterPro" id="IPR014044">
    <property type="entry name" value="CAP_dom"/>
</dbReference>
<dbReference type="Proteomes" id="UP001642540">
    <property type="component" value="Unassembled WGS sequence"/>
</dbReference>
<dbReference type="PANTHER" id="PTHR10334">
    <property type="entry name" value="CYSTEINE-RICH SECRETORY PROTEIN-RELATED"/>
    <property type="match status" value="1"/>
</dbReference>
<proteinExistence type="predicted"/>
<evidence type="ECO:0000313" key="3">
    <source>
        <dbReference type="EMBL" id="CAL8139268.1"/>
    </source>
</evidence>
<evidence type="ECO:0000313" key="4">
    <source>
        <dbReference type="Proteomes" id="UP001642540"/>
    </source>
</evidence>
<protein>
    <recommendedName>
        <fullName evidence="2">SCP domain-containing protein</fullName>
    </recommendedName>
</protein>
<dbReference type="Pfam" id="PF00188">
    <property type="entry name" value="CAP"/>
    <property type="match status" value="1"/>
</dbReference>
<organism evidence="3 4">
    <name type="scientific">Orchesella dallaii</name>
    <dbReference type="NCBI Taxonomy" id="48710"/>
    <lineage>
        <taxon>Eukaryota</taxon>
        <taxon>Metazoa</taxon>
        <taxon>Ecdysozoa</taxon>
        <taxon>Arthropoda</taxon>
        <taxon>Hexapoda</taxon>
        <taxon>Collembola</taxon>
        <taxon>Entomobryomorpha</taxon>
        <taxon>Entomobryoidea</taxon>
        <taxon>Orchesellidae</taxon>
        <taxon>Orchesellinae</taxon>
        <taxon>Orchesella</taxon>
    </lineage>
</organism>
<gene>
    <name evidence="3" type="ORF">ODALV1_LOCUS27758</name>
</gene>
<feature type="chain" id="PRO_5045470399" description="SCP domain-containing protein" evidence="1">
    <location>
        <begin position="21"/>
        <end position="233"/>
    </location>
</feature>
<sequence length="233" mass="26534">MHPKNFRIILLILTLSATSAVKDYQNVALDLHDTLRADHLSPPLTLSDDLNKIAEKCADYYANEFQGIDGSCPYKTKDMGENLYANVGIDDTDEEVAKLAINKWYEELQYYRFSKTNKTFNDYSKTKHFTQLIWKSAKQMGFGIAFRNERSEYIVAVGLYTPPGNIDDDNDGRHYKENVLKPVEFSHGARFMKDEEFYGEGGGRGATELGRMMTILQMTCLAFAAKNLIGFDF</sequence>